<proteinExistence type="predicted"/>
<dbReference type="AlphaFoldDB" id="A0A561V9L6"/>
<organism evidence="1 2">
    <name type="scientific">Saccharopolyspora dendranthemae</name>
    <dbReference type="NCBI Taxonomy" id="1181886"/>
    <lineage>
        <taxon>Bacteria</taxon>
        <taxon>Bacillati</taxon>
        <taxon>Actinomycetota</taxon>
        <taxon>Actinomycetes</taxon>
        <taxon>Pseudonocardiales</taxon>
        <taxon>Pseudonocardiaceae</taxon>
        <taxon>Saccharopolyspora</taxon>
    </lineage>
</organism>
<reference evidence="1 2" key="1">
    <citation type="submission" date="2019-06" db="EMBL/GenBank/DDBJ databases">
        <title>Sequencing the genomes of 1000 actinobacteria strains.</title>
        <authorList>
            <person name="Klenk H.-P."/>
        </authorList>
    </citation>
    <scope>NUCLEOTIDE SEQUENCE [LARGE SCALE GENOMIC DNA]</scope>
    <source>
        <strain evidence="1 2">DSM 46699</strain>
    </source>
</reference>
<sequence length="220" mass="24395">MRKISVREYFRRDGTRVRGHTRRGPSRTTSAVVAIALGGSIAVGGGGTAAFEGITAPKPKPRTTQSAKSPLEVEFRAVARWRSRGYQVEVKERSQFGDCDGTAYGNVKRFFAAHPCRTLHRFFADLRKPRNGSVVVAVSTVDMPSVDSAKEYKKLVDKHGTGNVLELPKEFRKYRGVEFTGHRYDSWREDNLVTNIQVEPVAGSKLGFFTITEILSLASS</sequence>
<protein>
    <submittedName>
        <fullName evidence="1">Uncharacterized protein</fullName>
    </submittedName>
</protein>
<accession>A0A561V9L6</accession>
<gene>
    <name evidence="1" type="ORF">FHU35_11935</name>
</gene>
<evidence type="ECO:0000313" key="2">
    <source>
        <dbReference type="Proteomes" id="UP000316184"/>
    </source>
</evidence>
<evidence type="ECO:0000313" key="1">
    <source>
        <dbReference type="EMBL" id="TWG08316.1"/>
    </source>
</evidence>
<keyword evidence="2" id="KW-1185">Reference proteome</keyword>
<dbReference type="Proteomes" id="UP000316184">
    <property type="component" value="Unassembled WGS sequence"/>
</dbReference>
<name>A0A561V9L6_9PSEU</name>
<comment type="caution">
    <text evidence="1">The sequence shown here is derived from an EMBL/GenBank/DDBJ whole genome shotgun (WGS) entry which is preliminary data.</text>
</comment>
<dbReference type="EMBL" id="VIWX01000001">
    <property type="protein sequence ID" value="TWG08316.1"/>
    <property type="molecule type" value="Genomic_DNA"/>
</dbReference>